<dbReference type="Proteomes" id="UP000652074">
    <property type="component" value="Unassembled WGS sequence"/>
</dbReference>
<gene>
    <name evidence="3" type="ORF">GPA26_12165</name>
</gene>
<keyword evidence="3" id="KW-0808">Transferase</keyword>
<dbReference type="GO" id="GO:0008168">
    <property type="term" value="F:methyltransferase activity"/>
    <property type="evidence" value="ECO:0007669"/>
    <property type="project" value="UniProtKB-KW"/>
</dbReference>
<sequence>MALIFPRLARNFVKKGYYPTDQATLERIVAALDVAGNELRILDPCCGEGAALHQVREALTGCGAAVQAFGVEFDAERAWHAKSVLDLAIHADIQDVVVTPGSMGLLFLNPPYGDAVADRAQTGDKGPDRLEKIFFRRTFQTLAFGGVLVLIVPYYVLDAEFAGLLARNFERIRFHIAPEQQFKQCVVFGVRRRSDRPESRTVSALIAAGKGEAFDQVLPECWTDEPYAIPEIAGGEGRFHAVRIDAAQLASEVARLHAHSLWPHFRTHFGVTQGAHRPPLTAMGRWHLALALAAGHAHGIVTAGSGRTLLIKGDTYKDKVRSVELSEGPDGTVSETVILTDRFVPVIRGIDFTPGPGFGSIVTIQ</sequence>
<feature type="domain" description="DUF6094" evidence="2">
    <location>
        <begin position="4"/>
        <end position="201"/>
    </location>
</feature>
<dbReference type="InterPro" id="IPR046076">
    <property type="entry name" value="DUF6094"/>
</dbReference>
<name>A0ABX1MTB5_9RHOO</name>
<proteinExistence type="predicted"/>
<evidence type="ECO:0000313" key="4">
    <source>
        <dbReference type="Proteomes" id="UP000652074"/>
    </source>
</evidence>
<dbReference type="PROSITE" id="PS00092">
    <property type="entry name" value="N6_MTASE"/>
    <property type="match status" value="1"/>
</dbReference>
<keyword evidence="4" id="KW-1185">Reference proteome</keyword>
<comment type="caution">
    <text evidence="3">The sequence shown here is derived from an EMBL/GenBank/DDBJ whole genome shotgun (WGS) entry which is preliminary data.</text>
</comment>
<dbReference type="SUPFAM" id="SSF53335">
    <property type="entry name" value="S-adenosyl-L-methionine-dependent methyltransferases"/>
    <property type="match status" value="1"/>
</dbReference>
<keyword evidence="3" id="KW-0489">Methyltransferase</keyword>
<feature type="transmembrane region" description="Helical" evidence="1">
    <location>
        <begin position="139"/>
        <end position="157"/>
    </location>
</feature>
<keyword evidence="1" id="KW-1133">Transmembrane helix</keyword>
<dbReference type="Pfam" id="PF19587">
    <property type="entry name" value="DUF6094"/>
    <property type="match status" value="1"/>
</dbReference>
<dbReference type="CDD" id="cd02440">
    <property type="entry name" value="AdoMet_MTases"/>
    <property type="match status" value="1"/>
</dbReference>
<keyword evidence="1" id="KW-0812">Transmembrane</keyword>
<dbReference type="EMBL" id="WTVR01000021">
    <property type="protein sequence ID" value="NMF89229.1"/>
    <property type="molecule type" value="Genomic_DNA"/>
</dbReference>
<dbReference type="RefSeq" id="WP_169206608.1">
    <property type="nucleotide sequence ID" value="NZ_CP059560.1"/>
</dbReference>
<organism evidence="3 4">
    <name type="scientific">Aromatoleum petrolei</name>
    <dbReference type="NCBI Taxonomy" id="76116"/>
    <lineage>
        <taxon>Bacteria</taxon>
        <taxon>Pseudomonadati</taxon>
        <taxon>Pseudomonadota</taxon>
        <taxon>Betaproteobacteria</taxon>
        <taxon>Rhodocyclales</taxon>
        <taxon>Rhodocyclaceae</taxon>
        <taxon>Aromatoleum</taxon>
    </lineage>
</organism>
<protein>
    <submittedName>
        <fullName evidence="3">SAM-dependent methyltransferase</fullName>
    </submittedName>
</protein>
<evidence type="ECO:0000313" key="3">
    <source>
        <dbReference type="EMBL" id="NMF89229.1"/>
    </source>
</evidence>
<keyword evidence="1" id="KW-0472">Membrane</keyword>
<reference evidence="3 4" key="1">
    <citation type="submission" date="2019-12" db="EMBL/GenBank/DDBJ databases">
        <title>Comparative genomics gives insights into the taxonomy of the Azoarcus-Aromatoleum group and reveals separate origins of nif in the plant-associated Azoarcus and non-plant-associated Aromatoleum sub-groups.</title>
        <authorList>
            <person name="Lafos M."/>
            <person name="Maluk M."/>
            <person name="Batista M."/>
            <person name="Junghare M."/>
            <person name="Carmona M."/>
            <person name="Faoro H."/>
            <person name="Cruz L.M."/>
            <person name="Battistoni F."/>
            <person name="De Souza E."/>
            <person name="Pedrosa F."/>
            <person name="Chen W.-M."/>
            <person name="Poole P.S."/>
            <person name="Dixon R.A."/>
            <person name="James E.K."/>
        </authorList>
    </citation>
    <scope>NUCLEOTIDE SEQUENCE [LARGE SCALE GENOMIC DNA]</scope>
    <source>
        <strain evidence="3 4">ToN1</strain>
    </source>
</reference>
<dbReference type="PRINTS" id="PR00507">
    <property type="entry name" value="N12N6MTFRASE"/>
</dbReference>
<dbReference type="GO" id="GO:0032259">
    <property type="term" value="P:methylation"/>
    <property type="evidence" value="ECO:0007669"/>
    <property type="project" value="UniProtKB-KW"/>
</dbReference>
<dbReference type="InterPro" id="IPR002052">
    <property type="entry name" value="DNA_methylase_N6_adenine_CS"/>
</dbReference>
<evidence type="ECO:0000259" key="2">
    <source>
        <dbReference type="Pfam" id="PF19587"/>
    </source>
</evidence>
<evidence type="ECO:0000256" key="1">
    <source>
        <dbReference type="SAM" id="Phobius"/>
    </source>
</evidence>
<dbReference type="InterPro" id="IPR029063">
    <property type="entry name" value="SAM-dependent_MTases_sf"/>
</dbReference>
<accession>A0ABX1MTB5</accession>
<dbReference type="Gene3D" id="3.40.50.150">
    <property type="entry name" value="Vaccinia Virus protein VP39"/>
    <property type="match status" value="1"/>
</dbReference>